<comment type="caution">
    <text evidence="18">The sequence shown here is derived from an EMBL/GenBank/DDBJ whole genome shotgun (WGS) entry which is preliminary data.</text>
</comment>
<evidence type="ECO:0000256" key="1">
    <source>
        <dbReference type="ARBA" id="ARBA00000085"/>
    </source>
</evidence>
<feature type="transmembrane region" description="Helical" evidence="16">
    <location>
        <begin position="381"/>
        <end position="403"/>
    </location>
</feature>
<dbReference type="PANTHER" id="PTHR43047">
    <property type="entry name" value="TWO-COMPONENT HISTIDINE PROTEIN KINASE"/>
    <property type="match status" value="1"/>
</dbReference>
<keyword evidence="7 16" id="KW-0812">Transmembrane</keyword>
<evidence type="ECO:0000256" key="15">
    <source>
        <dbReference type="SAM" id="Coils"/>
    </source>
</evidence>
<dbReference type="InterPro" id="IPR036890">
    <property type="entry name" value="HATPase_C_sf"/>
</dbReference>
<evidence type="ECO:0000256" key="3">
    <source>
        <dbReference type="ARBA" id="ARBA00006402"/>
    </source>
</evidence>
<keyword evidence="12" id="KW-0902">Two-component regulatory system</keyword>
<dbReference type="CDD" id="cd16922">
    <property type="entry name" value="HATPase_EvgS-ArcB-TorS-like"/>
    <property type="match status" value="1"/>
</dbReference>
<organism evidence="18 19">
    <name type="scientific">Scytonema hofmannii PCC 7110</name>
    <dbReference type="NCBI Taxonomy" id="128403"/>
    <lineage>
        <taxon>Bacteria</taxon>
        <taxon>Bacillati</taxon>
        <taxon>Cyanobacteriota</taxon>
        <taxon>Cyanophyceae</taxon>
        <taxon>Nostocales</taxon>
        <taxon>Scytonemataceae</taxon>
        <taxon>Scytonema</taxon>
    </lineage>
</organism>
<keyword evidence="15" id="KW-0175">Coiled coil</keyword>
<keyword evidence="13 16" id="KW-0472">Membrane</keyword>
<dbReference type="STRING" id="128403.WA1_35245"/>
<dbReference type="AlphaFoldDB" id="A0A139X224"/>
<keyword evidence="9" id="KW-0418">Kinase</keyword>
<reference evidence="18 19" key="1">
    <citation type="journal article" date="2013" name="Genome Biol. Evol.">
        <title>Genomes of Stigonematalean cyanobacteria (subsection V) and the evolution of oxygenic photosynthesis from prokaryotes to plastids.</title>
        <authorList>
            <person name="Dagan T."/>
            <person name="Roettger M."/>
            <person name="Stucken K."/>
            <person name="Landan G."/>
            <person name="Koch R."/>
            <person name="Major P."/>
            <person name="Gould S.B."/>
            <person name="Goremykin V.V."/>
            <person name="Rippka R."/>
            <person name="Tandeau de Marsac N."/>
            <person name="Gugger M."/>
            <person name="Lockhart P.J."/>
            <person name="Allen J.F."/>
            <person name="Brune I."/>
            <person name="Maus I."/>
            <person name="Puhler A."/>
            <person name="Martin W.F."/>
        </authorList>
    </citation>
    <scope>NUCLEOTIDE SEQUENCE [LARGE SCALE GENOMIC DNA]</scope>
    <source>
        <strain evidence="18 19">PCC 7110</strain>
    </source>
</reference>
<dbReference type="PANTHER" id="PTHR43047:SF64">
    <property type="entry name" value="HISTIDINE KINASE CONTAINING CHEY-HOMOLOGOUS RECEIVER DOMAIN AND PAS DOMAIN-RELATED"/>
    <property type="match status" value="1"/>
</dbReference>
<evidence type="ECO:0000313" key="18">
    <source>
        <dbReference type="EMBL" id="KYC38757.1"/>
    </source>
</evidence>
<dbReference type="PROSITE" id="PS50109">
    <property type="entry name" value="HIS_KIN"/>
    <property type="match status" value="1"/>
</dbReference>
<dbReference type="FunFam" id="3.30.565.10:FF:000010">
    <property type="entry name" value="Sensor histidine kinase RcsC"/>
    <property type="match status" value="1"/>
</dbReference>
<proteinExistence type="inferred from homology"/>
<dbReference type="Pfam" id="PF02518">
    <property type="entry name" value="HATPase_c"/>
    <property type="match status" value="1"/>
</dbReference>
<dbReference type="InterPro" id="IPR036097">
    <property type="entry name" value="HisK_dim/P_sf"/>
</dbReference>
<accession>A0A139X224</accession>
<dbReference type="FunFam" id="1.10.287.130:FF:000004">
    <property type="entry name" value="Ethylene receptor 1"/>
    <property type="match status" value="1"/>
</dbReference>
<dbReference type="GO" id="GO:0005524">
    <property type="term" value="F:ATP binding"/>
    <property type="evidence" value="ECO:0007669"/>
    <property type="project" value="UniProtKB-KW"/>
</dbReference>
<dbReference type="PRINTS" id="PR00344">
    <property type="entry name" value="BCTRLSENSOR"/>
</dbReference>
<comment type="similarity">
    <text evidence="3">In the N-terminal section; belongs to the phytochrome family.</text>
</comment>
<feature type="coiled-coil region" evidence="15">
    <location>
        <begin position="408"/>
        <end position="439"/>
    </location>
</feature>
<feature type="domain" description="Histidine kinase" evidence="17">
    <location>
        <begin position="453"/>
        <end position="698"/>
    </location>
</feature>
<evidence type="ECO:0000256" key="11">
    <source>
        <dbReference type="ARBA" id="ARBA00022989"/>
    </source>
</evidence>
<evidence type="ECO:0000256" key="2">
    <source>
        <dbReference type="ARBA" id="ARBA00004370"/>
    </source>
</evidence>
<evidence type="ECO:0000256" key="6">
    <source>
        <dbReference type="ARBA" id="ARBA00022679"/>
    </source>
</evidence>
<dbReference type="CDD" id="cd00082">
    <property type="entry name" value="HisKA"/>
    <property type="match status" value="1"/>
</dbReference>
<keyword evidence="10" id="KW-0067">ATP-binding</keyword>
<dbReference type="InterPro" id="IPR003661">
    <property type="entry name" value="HisK_dim/P_dom"/>
</dbReference>
<evidence type="ECO:0000256" key="16">
    <source>
        <dbReference type="SAM" id="Phobius"/>
    </source>
</evidence>
<feature type="transmembrane region" description="Helical" evidence="16">
    <location>
        <begin position="12"/>
        <end position="35"/>
    </location>
</feature>
<keyword evidence="19" id="KW-1185">Reference proteome</keyword>
<dbReference type="SUPFAM" id="SSF55874">
    <property type="entry name" value="ATPase domain of HSP90 chaperone/DNA topoisomerase II/histidine kinase"/>
    <property type="match status" value="1"/>
</dbReference>
<dbReference type="Gene3D" id="1.10.287.130">
    <property type="match status" value="1"/>
</dbReference>
<protein>
    <recommendedName>
        <fullName evidence="14">Circadian input-output histidine kinase CikA</fullName>
        <ecNumber evidence="4">2.7.13.3</ecNumber>
    </recommendedName>
</protein>
<comment type="catalytic activity">
    <reaction evidence="1">
        <text>ATP + protein L-histidine = ADP + protein N-phospho-L-histidine.</text>
        <dbReference type="EC" id="2.7.13.3"/>
    </reaction>
</comment>
<evidence type="ECO:0000256" key="8">
    <source>
        <dbReference type="ARBA" id="ARBA00022741"/>
    </source>
</evidence>
<sequence>MCGEFRGGCRYIAIASSSVAVGVIAGGIAGLFQLLEWQILEGFYTLRPLEPREERILIVAIEEQDISQVRAWPIPDTVLADLLIEIKAHQPAVIGLDIYRNLAVKPGHEKLVAVMKSTPNLIGVMKMAGVRKVPPPPILSQQDQVALVDWVEDTDGKVRRGLLSAGNDKDEIVLGLAARLSLMYLERKKGISLKPLDKNGDSLQLGKAVFTPLQGTEFNYRGADIGGYQILLNYRGALERFDTVSLREVLNGSVAPERIRDRIVLIGVTAKSIRDELYVGYRKNALLHGGVPMPGVVLHANLTSQMINAALNGRPLMKTWSYHSEWLWVCCWSFVSSSVTWQLLYLKSNRLQKFFGLLIIGMTFAIAIILSTAYLMFLIGWWIPSVSPLLALIGSAIVTTNFYKKFQLAEANKQLQEYSRTLEQRVKERTKELEAAKIAADIANHAKSEFLSNMSHELRTPLNGILGYAQILQRSPNLTKPQTDGLNIIYQCGSHLLNLINDILDLSKIESRKLELYKSDFHFLSFLIAVAEMCRISAVQKGISFTYQIEPQLPEVVCADEKRLRQILINLLGNAIKFTEKGGVTFKVEILEIKNWGLETLEDSSQLPQSPEPLQCSGSPIARVRFQVEDTGVGITSEHIEKIFLPFEQVGENKKKTEGTGLGLAISRKLAELMESKIQVESILGVGSKFWLDIDLLMVERSINRDPVVQDKNKMGIEAKNLDEQWKNYYSAYSTPAASKTEFIAPPAAELNKLLDFAMRGNIQGIEILLDELDRLDDRFFPFTHKVRQLADNFQIKNIREFIKSFQGEIL</sequence>
<evidence type="ECO:0000256" key="13">
    <source>
        <dbReference type="ARBA" id="ARBA00023136"/>
    </source>
</evidence>
<evidence type="ECO:0000256" key="14">
    <source>
        <dbReference type="ARBA" id="ARBA00074306"/>
    </source>
</evidence>
<name>A0A139X224_9CYAN</name>
<keyword evidence="8" id="KW-0547">Nucleotide-binding</keyword>
<evidence type="ECO:0000256" key="5">
    <source>
        <dbReference type="ARBA" id="ARBA00022553"/>
    </source>
</evidence>
<dbReference type="SMART" id="SM00388">
    <property type="entry name" value="HisKA"/>
    <property type="match status" value="1"/>
</dbReference>
<dbReference type="SMART" id="SM00387">
    <property type="entry name" value="HATPase_c"/>
    <property type="match status" value="1"/>
</dbReference>
<evidence type="ECO:0000256" key="9">
    <source>
        <dbReference type="ARBA" id="ARBA00022777"/>
    </source>
</evidence>
<evidence type="ECO:0000256" key="7">
    <source>
        <dbReference type="ARBA" id="ARBA00022692"/>
    </source>
</evidence>
<gene>
    <name evidence="18" type="ORF">WA1_35245</name>
</gene>
<keyword evidence="5" id="KW-0597">Phosphoprotein</keyword>
<evidence type="ECO:0000313" key="19">
    <source>
        <dbReference type="Proteomes" id="UP000076925"/>
    </source>
</evidence>
<dbReference type="InterPro" id="IPR003594">
    <property type="entry name" value="HATPase_dom"/>
</dbReference>
<dbReference type="Gene3D" id="3.30.565.10">
    <property type="entry name" value="Histidine kinase-like ATPase, C-terminal domain"/>
    <property type="match status" value="1"/>
</dbReference>
<dbReference type="GO" id="GO:0016020">
    <property type="term" value="C:membrane"/>
    <property type="evidence" value="ECO:0007669"/>
    <property type="project" value="UniProtKB-SubCell"/>
</dbReference>
<dbReference type="Pfam" id="PF00512">
    <property type="entry name" value="HisKA"/>
    <property type="match status" value="1"/>
</dbReference>
<dbReference type="GO" id="GO:0000155">
    <property type="term" value="F:phosphorelay sensor kinase activity"/>
    <property type="evidence" value="ECO:0007669"/>
    <property type="project" value="InterPro"/>
</dbReference>
<evidence type="ECO:0000256" key="10">
    <source>
        <dbReference type="ARBA" id="ARBA00022840"/>
    </source>
</evidence>
<keyword evidence="6" id="KW-0808">Transferase</keyword>
<evidence type="ECO:0000259" key="17">
    <source>
        <dbReference type="PROSITE" id="PS50109"/>
    </source>
</evidence>
<dbReference type="InterPro" id="IPR004358">
    <property type="entry name" value="Sig_transdc_His_kin-like_C"/>
</dbReference>
<dbReference type="Proteomes" id="UP000076925">
    <property type="component" value="Unassembled WGS sequence"/>
</dbReference>
<dbReference type="InterPro" id="IPR007890">
    <property type="entry name" value="CHASE2"/>
</dbReference>
<evidence type="ECO:0000256" key="4">
    <source>
        <dbReference type="ARBA" id="ARBA00012438"/>
    </source>
</evidence>
<feature type="transmembrane region" description="Helical" evidence="16">
    <location>
        <begin position="354"/>
        <end position="375"/>
    </location>
</feature>
<dbReference type="InterPro" id="IPR005467">
    <property type="entry name" value="His_kinase_dom"/>
</dbReference>
<comment type="subcellular location">
    <subcellularLocation>
        <location evidence="2">Membrane</location>
    </subcellularLocation>
</comment>
<dbReference type="EC" id="2.7.13.3" evidence="4"/>
<dbReference type="EMBL" id="ANNX02000040">
    <property type="protein sequence ID" value="KYC38757.1"/>
    <property type="molecule type" value="Genomic_DNA"/>
</dbReference>
<dbReference type="SUPFAM" id="SSF47384">
    <property type="entry name" value="Homodimeric domain of signal transducing histidine kinase"/>
    <property type="match status" value="1"/>
</dbReference>
<dbReference type="SMART" id="SM01080">
    <property type="entry name" value="CHASE2"/>
    <property type="match status" value="1"/>
</dbReference>
<evidence type="ECO:0000256" key="12">
    <source>
        <dbReference type="ARBA" id="ARBA00023012"/>
    </source>
</evidence>
<keyword evidence="11 16" id="KW-1133">Transmembrane helix</keyword>
<dbReference type="Pfam" id="PF05226">
    <property type="entry name" value="CHASE2"/>
    <property type="match status" value="1"/>
</dbReference>